<evidence type="ECO:0000313" key="5">
    <source>
        <dbReference type="EMBL" id="HIU43352.1"/>
    </source>
</evidence>
<protein>
    <submittedName>
        <fullName evidence="5">FadR family transcriptional regulator</fullName>
    </submittedName>
</protein>
<dbReference type="Pfam" id="PF00392">
    <property type="entry name" value="GntR"/>
    <property type="match status" value="1"/>
</dbReference>
<dbReference type="InterPro" id="IPR036390">
    <property type="entry name" value="WH_DNA-bd_sf"/>
</dbReference>
<dbReference type="AlphaFoldDB" id="A0A9D1IU18"/>
<dbReference type="Proteomes" id="UP000824073">
    <property type="component" value="Unassembled WGS sequence"/>
</dbReference>
<dbReference type="Pfam" id="PF07729">
    <property type="entry name" value="FCD"/>
    <property type="match status" value="1"/>
</dbReference>
<dbReference type="Gene3D" id="1.10.10.10">
    <property type="entry name" value="Winged helix-like DNA-binding domain superfamily/Winged helix DNA-binding domain"/>
    <property type="match status" value="1"/>
</dbReference>
<dbReference type="InterPro" id="IPR008920">
    <property type="entry name" value="TF_FadR/GntR_C"/>
</dbReference>
<keyword evidence="3" id="KW-0804">Transcription</keyword>
<dbReference type="CDD" id="cd07377">
    <property type="entry name" value="WHTH_GntR"/>
    <property type="match status" value="1"/>
</dbReference>
<organism evidence="5 6">
    <name type="scientific">Candidatus Ventrousia excrementavium</name>
    <dbReference type="NCBI Taxonomy" id="2840961"/>
    <lineage>
        <taxon>Bacteria</taxon>
        <taxon>Bacillati</taxon>
        <taxon>Bacillota</taxon>
        <taxon>Clostridia</taxon>
        <taxon>Eubacteriales</taxon>
        <taxon>Clostridiaceae</taxon>
        <taxon>Clostridiaceae incertae sedis</taxon>
        <taxon>Candidatus Ventrousia</taxon>
    </lineage>
</organism>
<name>A0A9D1IU18_9CLOT</name>
<dbReference type="InterPro" id="IPR011711">
    <property type="entry name" value="GntR_C"/>
</dbReference>
<proteinExistence type="predicted"/>
<dbReference type="SUPFAM" id="SSF46785">
    <property type="entry name" value="Winged helix' DNA-binding domain"/>
    <property type="match status" value="1"/>
</dbReference>
<reference evidence="5" key="1">
    <citation type="submission" date="2020-10" db="EMBL/GenBank/DDBJ databases">
        <authorList>
            <person name="Gilroy R."/>
        </authorList>
    </citation>
    <scope>NUCLEOTIDE SEQUENCE</scope>
    <source>
        <strain evidence="5">CHK191-8634</strain>
    </source>
</reference>
<accession>A0A9D1IU18</accession>
<dbReference type="PRINTS" id="PR00035">
    <property type="entry name" value="HTHGNTR"/>
</dbReference>
<evidence type="ECO:0000313" key="6">
    <source>
        <dbReference type="Proteomes" id="UP000824073"/>
    </source>
</evidence>
<dbReference type="PANTHER" id="PTHR43537:SF5">
    <property type="entry name" value="UXU OPERON TRANSCRIPTIONAL REGULATOR"/>
    <property type="match status" value="1"/>
</dbReference>
<dbReference type="PROSITE" id="PS50949">
    <property type="entry name" value="HTH_GNTR"/>
    <property type="match status" value="1"/>
</dbReference>
<evidence type="ECO:0000256" key="2">
    <source>
        <dbReference type="ARBA" id="ARBA00023125"/>
    </source>
</evidence>
<dbReference type="SMART" id="SM00895">
    <property type="entry name" value="FCD"/>
    <property type="match status" value="1"/>
</dbReference>
<dbReference type="InterPro" id="IPR000524">
    <property type="entry name" value="Tscrpt_reg_HTH_GntR"/>
</dbReference>
<dbReference type="SUPFAM" id="SSF48008">
    <property type="entry name" value="GntR ligand-binding domain-like"/>
    <property type="match status" value="1"/>
</dbReference>
<keyword evidence="2" id="KW-0238">DNA-binding</keyword>
<reference evidence="5" key="2">
    <citation type="journal article" date="2021" name="PeerJ">
        <title>Extensive microbial diversity within the chicken gut microbiome revealed by metagenomics and culture.</title>
        <authorList>
            <person name="Gilroy R."/>
            <person name="Ravi A."/>
            <person name="Getino M."/>
            <person name="Pursley I."/>
            <person name="Horton D.L."/>
            <person name="Alikhan N.F."/>
            <person name="Baker D."/>
            <person name="Gharbi K."/>
            <person name="Hall N."/>
            <person name="Watson M."/>
            <person name="Adriaenssens E.M."/>
            <person name="Foster-Nyarko E."/>
            <person name="Jarju S."/>
            <person name="Secka A."/>
            <person name="Antonio M."/>
            <person name="Oren A."/>
            <person name="Chaudhuri R.R."/>
            <person name="La Ragione R."/>
            <person name="Hildebrand F."/>
            <person name="Pallen M.J."/>
        </authorList>
    </citation>
    <scope>NUCLEOTIDE SEQUENCE</scope>
    <source>
        <strain evidence="5">CHK191-8634</strain>
    </source>
</reference>
<gene>
    <name evidence="5" type="ORF">IAB67_03535</name>
</gene>
<dbReference type="GO" id="GO:0003677">
    <property type="term" value="F:DNA binding"/>
    <property type="evidence" value="ECO:0007669"/>
    <property type="project" value="UniProtKB-KW"/>
</dbReference>
<sequence>MSARLTDQTADRIFQMIISDPHLGPGQKLPNEAELCELFGVSRTTLREAVRSLAAQGYVEVRRGRGTFVADRTNFKRDIGLSQLESVRLRLQDLFEIRMMIEPPTAMLACARGTDEEIAEIIRCAREVAHCIHTGGDWANADLVFHHAFVTASHNQFMEQLIPIINKAIADTWSVRGTHQLLPGTVLRDNEMLVDYLEKRDAQGARFAMACHIRHIINILDFEPEDQPSSLL</sequence>
<feature type="domain" description="HTH gntR-type" evidence="4">
    <location>
        <begin position="3"/>
        <end position="72"/>
    </location>
</feature>
<dbReference type="EMBL" id="DVMR01000033">
    <property type="protein sequence ID" value="HIU43352.1"/>
    <property type="molecule type" value="Genomic_DNA"/>
</dbReference>
<dbReference type="GO" id="GO:0003700">
    <property type="term" value="F:DNA-binding transcription factor activity"/>
    <property type="evidence" value="ECO:0007669"/>
    <property type="project" value="InterPro"/>
</dbReference>
<comment type="caution">
    <text evidence="5">The sequence shown here is derived from an EMBL/GenBank/DDBJ whole genome shotgun (WGS) entry which is preliminary data.</text>
</comment>
<evidence type="ECO:0000256" key="1">
    <source>
        <dbReference type="ARBA" id="ARBA00023015"/>
    </source>
</evidence>
<evidence type="ECO:0000256" key="3">
    <source>
        <dbReference type="ARBA" id="ARBA00023163"/>
    </source>
</evidence>
<evidence type="ECO:0000259" key="4">
    <source>
        <dbReference type="PROSITE" id="PS50949"/>
    </source>
</evidence>
<dbReference type="SMART" id="SM00345">
    <property type="entry name" value="HTH_GNTR"/>
    <property type="match status" value="1"/>
</dbReference>
<dbReference type="InterPro" id="IPR036388">
    <property type="entry name" value="WH-like_DNA-bd_sf"/>
</dbReference>
<keyword evidence="1" id="KW-0805">Transcription regulation</keyword>
<dbReference type="PANTHER" id="PTHR43537">
    <property type="entry name" value="TRANSCRIPTIONAL REGULATOR, GNTR FAMILY"/>
    <property type="match status" value="1"/>
</dbReference>
<dbReference type="Gene3D" id="1.20.120.530">
    <property type="entry name" value="GntR ligand-binding domain-like"/>
    <property type="match status" value="1"/>
</dbReference>